<evidence type="ECO:0000313" key="2">
    <source>
        <dbReference type="Proteomes" id="UP001215598"/>
    </source>
</evidence>
<proteinExistence type="predicted"/>
<protein>
    <submittedName>
        <fullName evidence="1">Uncharacterized protein</fullName>
    </submittedName>
</protein>
<organism evidence="1 2">
    <name type="scientific">Mycena metata</name>
    <dbReference type="NCBI Taxonomy" id="1033252"/>
    <lineage>
        <taxon>Eukaryota</taxon>
        <taxon>Fungi</taxon>
        <taxon>Dikarya</taxon>
        <taxon>Basidiomycota</taxon>
        <taxon>Agaricomycotina</taxon>
        <taxon>Agaricomycetes</taxon>
        <taxon>Agaricomycetidae</taxon>
        <taxon>Agaricales</taxon>
        <taxon>Marasmiineae</taxon>
        <taxon>Mycenaceae</taxon>
        <taxon>Mycena</taxon>
    </lineage>
</organism>
<dbReference type="InterPro" id="IPR027417">
    <property type="entry name" value="P-loop_NTPase"/>
</dbReference>
<comment type="caution">
    <text evidence="1">The sequence shown here is derived from an EMBL/GenBank/DDBJ whole genome shotgun (WGS) entry which is preliminary data.</text>
</comment>
<accession>A0AAD7IAB8</accession>
<dbReference type="AlphaFoldDB" id="A0AAD7IAB8"/>
<keyword evidence="2" id="KW-1185">Reference proteome</keyword>
<dbReference type="InterPro" id="IPR011025">
    <property type="entry name" value="GproteinA_insert"/>
</dbReference>
<dbReference type="EMBL" id="JARKIB010000111">
    <property type="protein sequence ID" value="KAJ7738584.1"/>
    <property type="molecule type" value="Genomic_DNA"/>
</dbReference>
<dbReference type="GO" id="GO:0007165">
    <property type="term" value="P:signal transduction"/>
    <property type="evidence" value="ECO:0007669"/>
    <property type="project" value="InterPro"/>
</dbReference>
<dbReference type="Proteomes" id="UP001215598">
    <property type="component" value="Unassembled WGS sequence"/>
</dbReference>
<dbReference type="Gene3D" id="3.40.50.300">
    <property type="entry name" value="P-loop containing nucleotide triphosphate hydrolases"/>
    <property type="match status" value="1"/>
</dbReference>
<reference evidence="1" key="1">
    <citation type="submission" date="2023-03" db="EMBL/GenBank/DDBJ databases">
        <title>Massive genome expansion in bonnet fungi (Mycena s.s.) driven by repeated elements and novel gene families across ecological guilds.</title>
        <authorList>
            <consortium name="Lawrence Berkeley National Laboratory"/>
            <person name="Harder C.B."/>
            <person name="Miyauchi S."/>
            <person name="Viragh M."/>
            <person name="Kuo A."/>
            <person name="Thoen E."/>
            <person name="Andreopoulos B."/>
            <person name="Lu D."/>
            <person name="Skrede I."/>
            <person name="Drula E."/>
            <person name="Henrissat B."/>
            <person name="Morin E."/>
            <person name="Kohler A."/>
            <person name="Barry K."/>
            <person name="LaButti K."/>
            <person name="Morin E."/>
            <person name="Salamov A."/>
            <person name="Lipzen A."/>
            <person name="Mereny Z."/>
            <person name="Hegedus B."/>
            <person name="Baldrian P."/>
            <person name="Stursova M."/>
            <person name="Weitz H."/>
            <person name="Taylor A."/>
            <person name="Grigoriev I.V."/>
            <person name="Nagy L.G."/>
            <person name="Martin F."/>
            <person name="Kauserud H."/>
        </authorList>
    </citation>
    <scope>NUCLEOTIDE SEQUENCE</scope>
    <source>
        <strain evidence="1">CBHHK182m</strain>
    </source>
</reference>
<evidence type="ECO:0000313" key="1">
    <source>
        <dbReference type="EMBL" id="KAJ7738584.1"/>
    </source>
</evidence>
<dbReference type="Gene3D" id="1.10.400.10">
    <property type="entry name" value="GI Alpha 1, domain 2-like"/>
    <property type="match status" value="1"/>
</dbReference>
<gene>
    <name evidence="1" type="ORF">B0H16DRAFT_1729813</name>
</gene>
<name>A0AAD7IAB8_9AGAR</name>
<sequence>MPTLGLELMSLRMVYSAALYHSWFFLSACFFSHHRLSILARVEQPAGLFAHMPSFSTLQCSALASYQRQPYQHTFVTSLSEWNTAFELAMVPKSTGCLDILWRLRALACVFLLGSGDSGKCTILKQIWLIHKVLSARRKQIISDNLTRGLKYLLDALPDMGLVLPDASTDLDEEGWGRRLR</sequence>